<accession>A0A561U129</accession>
<keyword evidence="2" id="KW-1185">Reference proteome</keyword>
<reference evidence="1 2" key="1">
    <citation type="submission" date="2019-06" db="EMBL/GenBank/DDBJ databases">
        <title>Sequencing the genomes of 1000 actinobacteria strains.</title>
        <authorList>
            <person name="Klenk H.-P."/>
        </authorList>
    </citation>
    <scope>NUCLEOTIDE SEQUENCE [LARGE SCALE GENOMIC DNA]</scope>
    <source>
        <strain evidence="1 2">DSM 46699</strain>
    </source>
</reference>
<dbReference type="Proteomes" id="UP000316184">
    <property type="component" value="Unassembled WGS sequence"/>
</dbReference>
<comment type="caution">
    <text evidence="1">The sequence shown here is derived from an EMBL/GenBank/DDBJ whole genome shotgun (WGS) entry which is preliminary data.</text>
</comment>
<organism evidence="1 2">
    <name type="scientific">Saccharopolyspora dendranthemae</name>
    <dbReference type="NCBI Taxonomy" id="1181886"/>
    <lineage>
        <taxon>Bacteria</taxon>
        <taxon>Bacillati</taxon>
        <taxon>Actinomycetota</taxon>
        <taxon>Actinomycetes</taxon>
        <taxon>Pseudonocardiales</taxon>
        <taxon>Pseudonocardiaceae</taxon>
        <taxon>Saccharopolyspora</taxon>
    </lineage>
</organism>
<dbReference type="AlphaFoldDB" id="A0A561U129"/>
<proteinExistence type="predicted"/>
<evidence type="ECO:0000313" key="2">
    <source>
        <dbReference type="Proteomes" id="UP000316184"/>
    </source>
</evidence>
<gene>
    <name evidence="1" type="ORF">FHU35_16323</name>
</gene>
<dbReference type="OrthoDB" id="5183836at2"/>
<protein>
    <submittedName>
        <fullName evidence="1">Uncharacterized protein</fullName>
    </submittedName>
</protein>
<name>A0A561U129_9PSEU</name>
<sequence length="136" mass="15606">MLHDPDRWRHLHVHWHAYVEISTGAPLEEVSTRDARLSRSPVAVLSSPVAVCEWMASMTGEHAHPVTVHLLGSADDEGRNVGRIGDDRHIEHDRRENLAVLSRGHSLHAHFRRRDDRMRLWAEAVSADECWEAHHE</sequence>
<evidence type="ECO:0000313" key="1">
    <source>
        <dbReference type="EMBL" id="TWF93040.1"/>
    </source>
</evidence>
<dbReference type="RefSeq" id="WP_145744444.1">
    <property type="nucleotide sequence ID" value="NZ_VIWX01000006.1"/>
</dbReference>
<dbReference type="EMBL" id="VIWX01000006">
    <property type="protein sequence ID" value="TWF93040.1"/>
    <property type="molecule type" value="Genomic_DNA"/>
</dbReference>